<dbReference type="PANTHER" id="PTHR38886:SF1">
    <property type="entry name" value="NACHT-NTPASE AND P-LOOP NTPASES N-TERMINAL DOMAIN-CONTAINING PROTEIN"/>
    <property type="match status" value="1"/>
</dbReference>
<reference evidence="1" key="2">
    <citation type="submission" date="2023-05" db="EMBL/GenBank/DDBJ databases">
        <authorList>
            <consortium name="Lawrence Berkeley National Laboratory"/>
            <person name="Steindorff A."/>
            <person name="Hensen N."/>
            <person name="Bonometti L."/>
            <person name="Westerberg I."/>
            <person name="Brannstrom I.O."/>
            <person name="Guillou S."/>
            <person name="Cros-Aarteil S."/>
            <person name="Calhoun S."/>
            <person name="Haridas S."/>
            <person name="Kuo A."/>
            <person name="Mondo S."/>
            <person name="Pangilinan J."/>
            <person name="Riley R."/>
            <person name="Labutti K."/>
            <person name="Andreopoulos B."/>
            <person name="Lipzen A."/>
            <person name="Chen C."/>
            <person name="Yanf M."/>
            <person name="Daum C."/>
            <person name="Ng V."/>
            <person name="Clum A."/>
            <person name="Ohm R."/>
            <person name="Martin F."/>
            <person name="Silar P."/>
            <person name="Natvig D."/>
            <person name="Lalanne C."/>
            <person name="Gautier V."/>
            <person name="Ament-Velasquez S.L."/>
            <person name="Kruys A."/>
            <person name="Hutchinson M.I."/>
            <person name="Powell A.J."/>
            <person name="Barry K."/>
            <person name="Miller A.N."/>
            <person name="Grigoriev I.V."/>
            <person name="Debuchy R."/>
            <person name="Gladieux P."/>
            <person name="Thoren M.H."/>
            <person name="Johannesson H."/>
        </authorList>
    </citation>
    <scope>NUCLEOTIDE SEQUENCE</scope>
    <source>
        <strain evidence="1">CBS 103.79</strain>
    </source>
</reference>
<evidence type="ECO:0000313" key="1">
    <source>
        <dbReference type="EMBL" id="KAK3898325.1"/>
    </source>
</evidence>
<evidence type="ECO:0008006" key="3">
    <source>
        <dbReference type="Google" id="ProtNLM"/>
    </source>
</evidence>
<dbReference type="PANTHER" id="PTHR38886">
    <property type="entry name" value="SESA DOMAIN-CONTAINING PROTEIN"/>
    <property type="match status" value="1"/>
</dbReference>
<keyword evidence="2" id="KW-1185">Reference proteome</keyword>
<dbReference type="EMBL" id="MU855957">
    <property type="protein sequence ID" value="KAK3898325.1"/>
    <property type="molecule type" value="Genomic_DNA"/>
</dbReference>
<gene>
    <name evidence="1" type="ORF">C8A05DRAFT_38090</name>
</gene>
<accession>A0AAN6RPL3</accession>
<sequence>MNVGFGFSAGDFIAGLDLVATVIDALRESGDASRQYRELVRELHSLETALLHCQVTITDFWEKTQKYHPSLGKSGSSSTPKDHWRKLNWAVLKKDDIEKFKADLRGQTGSINLLLSVCQARTAAIQDAKRQAEQKSLMV</sequence>
<protein>
    <recommendedName>
        <fullName evidence="3">Fungal N-terminal domain-containing protein</fullName>
    </recommendedName>
</protein>
<organism evidence="1 2">
    <name type="scientific">Staphylotrichum tortipilum</name>
    <dbReference type="NCBI Taxonomy" id="2831512"/>
    <lineage>
        <taxon>Eukaryota</taxon>
        <taxon>Fungi</taxon>
        <taxon>Dikarya</taxon>
        <taxon>Ascomycota</taxon>
        <taxon>Pezizomycotina</taxon>
        <taxon>Sordariomycetes</taxon>
        <taxon>Sordariomycetidae</taxon>
        <taxon>Sordariales</taxon>
        <taxon>Chaetomiaceae</taxon>
        <taxon>Staphylotrichum</taxon>
    </lineage>
</organism>
<reference evidence="1" key="1">
    <citation type="journal article" date="2023" name="Mol. Phylogenet. Evol.">
        <title>Genome-scale phylogeny and comparative genomics of the fungal order Sordariales.</title>
        <authorList>
            <person name="Hensen N."/>
            <person name="Bonometti L."/>
            <person name="Westerberg I."/>
            <person name="Brannstrom I.O."/>
            <person name="Guillou S."/>
            <person name="Cros-Aarteil S."/>
            <person name="Calhoun S."/>
            <person name="Haridas S."/>
            <person name="Kuo A."/>
            <person name="Mondo S."/>
            <person name="Pangilinan J."/>
            <person name="Riley R."/>
            <person name="LaButti K."/>
            <person name="Andreopoulos B."/>
            <person name="Lipzen A."/>
            <person name="Chen C."/>
            <person name="Yan M."/>
            <person name="Daum C."/>
            <person name="Ng V."/>
            <person name="Clum A."/>
            <person name="Steindorff A."/>
            <person name="Ohm R.A."/>
            <person name="Martin F."/>
            <person name="Silar P."/>
            <person name="Natvig D.O."/>
            <person name="Lalanne C."/>
            <person name="Gautier V."/>
            <person name="Ament-Velasquez S.L."/>
            <person name="Kruys A."/>
            <person name="Hutchinson M.I."/>
            <person name="Powell A.J."/>
            <person name="Barry K."/>
            <person name="Miller A.N."/>
            <person name="Grigoriev I.V."/>
            <person name="Debuchy R."/>
            <person name="Gladieux P."/>
            <person name="Hiltunen Thoren M."/>
            <person name="Johannesson H."/>
        </authorList>
    </citation>
    <scope>NUCLEOTIDE SEQUENCE</scope>
    <source>
        <strain evidence="1">CBS 103.79</strain>
    </source>
</reference>
<name>A0AAN6RPL3_9PEZI</name>
<dbReference type="AlphaFoldDB" id="A0AAN6RPL3"/>
<proteinExistence type="predicted"/>
<dbReference type="Proteomes" id="UP001303889">
    <property type="component" value="Unassembled WGS sequence"/>
</dbReference>
<comment type="caution">
    <text evidence="1">The sequence shown here is derived from an EMBL/GenBank/DDBJ whole genome shotgun (WGS) entry which is preliminary data.</text>
</comment>
<evidence type="ECO:0000313" key="2">
    <source>
        <dbReference type="Proteomes" id="UP001303889"/>
    </source>
</evidence>